<dbReference type="Gene3D" id="1.20.1740.10">
    <property type="entry name" value="Amino acid/polyamine transporter I"/>
    <property type="match status" value="1"/>
</dbReference>
<sequence length="469" mass="49443">MSLFRKKNIAELIRGTERNGLRKTLGATDLVLLGIGCIIGTGIFVLTGVAAANYAGPGIMLSFVLSGLACAFAALAYSELASMVPVTGSAYTFAYVSMGEVVAFAVGWALICEYTIGSAAVAAGWSGYMVGLLKSAGIVLPAAWTAVPADGGILNVPAILITAILTYLLMLGTRESAALNRILVFIKLACIAFFLFVATPHIDPLNWQPFLPYGWGGVATGAAIVFFAYIGFDTVSTAAEECKNPNRDIPIGIVGSLVICTVLYIAVAAVLTGVVPYSSLNNSEPVAYALRAIGMNFGSALVALGAICGITTVLLVFMYGQTRVFLAMARDGMIPQSLVKIHPKYGTPHIITMIAGAVVSVLSGLLPINIIAELCNMGTLCAFILVSVGVWVLRRTHPDMPRPFRCPAVGVVVPLAVLLCSYLIANLPVETLTFFGIWYVIGMVVYFTYSRRHSTLAPKSADGSQSKGM</sequence>
<reference evidence="7 8" key="1">
    <citation type="submission" date="2017-04" db="EMBL/GenBank/DDBJ databases">
        <authorList>
            <person name="Afonso C.L."/>
            <person name="Miller P.J."/>
            <person name="Scott M.A."/>
            <person name="Spackman E."/>
            <person name="Goraichik I."/>
            <person name="Dimitrov K.M."/>
            <person name="Suarez D.L."/>
            <person name="Swayne D.E."/>
        </authorList>
    </citation>
    <scope>NUCLEOTIDE SEQUENCE [LARGE SCALE GENOMIC DNA]</scope>
    <source>
        <strain evidence="7 8">DSM 5090</strain>
    </source>
</reference>
<feature type="transmembrane region" description="Helical" evidence="6">
    <location>
        <begin position="350"/>
        <end position="371"/>
    </location>
</feature>
<dbReference type="AlphaFoldDB" id="A0A1W1ZS81"/>
<dbReference type="Pfam" id="PF13520">
    <property type="entry name" value="AA_permease_2"/>
    <property type="match status" value="1"/>
</dbReference>
<feature type="transmembrane region" description="Helical" evidence="6">
    <location>
        <begin position="59"/>
        <end position="78"/>
    </location>
</feature>
<dbReference type="OrthoDB" id="9762947at2"/>
<proteinExistence type="predicted"/>
<dbReference type="GO" id="GO:0015171">
    <property type="term" value="F:amino acid transmembrane transporter activity"/>
    <property type="evidence" value="ECO:0007669"/>
    <property type="project" value="TreeGrafter"/>
</dbReference>
<dbReference type="PANTHER" id="PTHR43243">
    <property type="entry name" value="INNER MEMBRANE TRANSPORTER YGJI-RELATED"/>
    <property type="match status" value="1"/>
</dbReference>
<feature type="transmembrane region" description="Helical" evidence="6">
    <location>
        <begin position="297"/>
        <end position="320"/>
    </location>
</feature>
<feature type="transmembrane region" description="Helical" evidence="6">
    <location>
        <begin position="123"/>
        <end position="146"/>
    </location>
</feature>
<keyword evidence="4 6" id="KW-1133">Transmembrane helix</keyword>
<feature type="transmembrane region" description="Helical" evidence="6">
    <location>
        <begin position="152"/>
        <end position="170"/>
    </location>
</feature>
<feature type="transmembrane region" description="Helical" evidence="6">
    <location>
        <begin position="406"/>
        <end position="425"/>
    </location>
</feature>
<evidence type="ECO:0000256" key="4">
    <source>
        <dbReference type="ARBA" id="ARBA00022989"/>
    </source>
</evidence>
<feature type="transmembrane region" description="Helical" evidence="6">
    <location>
        <begin position="30"/>
        <end position="52"/>
    </location>
</feature>
<dbReference type="EMBL" id="FWXI01000004">
    <property type="protein sequence ID" value="SMC51244.1"/>
    <property type="molecule type" value="Genomic_DNA"/>
</dbReference>
<feature type="transmembrane region" description="Helical" evidence="6">
    <location>
        <begin position="182"/>
        <end position="202"/>
    </location>
</feature>
<evidence type="ECO:0000256" key="3">
    <source>
        <dbReference type="ARBA" id="ARBA00022692"/>
    </source>
</evidence>
<dbReference type="PIRSF" id="PIRSF006060">
    <property type="entry name" value="AA_transporter"/>
    <property type="match status" value="1"/>
</dbReference>
<protein>
    <submittedName>
        <fullName evidence="7">Amino acid/polyamine/organocation transporter, APC superfamily</fullName>
    </submittedName>
</protein>
<dbReference type="Proteomes" id="UP000192738">
    <property type="component" value="Unassembled WGS sequence"/>
</dbReference>
<keyword evidence="5 6" id="KW-0472">Membrane</keyword>
<gene>
    <name evidence="7" type="ORF">SAMN04488500_104156</name>
</gene>
<keyword evidence="8" id="KW-1185">Reference proteome</keyword>
<feature type="transmembrane region" description="Helical" evidence="6">
    <location>
        <begin position="90"/>
        <end position="111"/>
    </location>
</feature>
<evidence type="ECO:0000313" key="8">
    <source>
        <dbReference type="Proteomes" id="UP000192738"/>
    </source>
</evidence>
<feature type="transmembrane region" description="Helical" evidence="6">
    <location>
        <begin position="377"/>
        <end position="394"/>
    </location>
</feature>
<dbReference type="RefSeq" id="WP_084574813.1">
    <property type="nucleotide sequence ID" value="NZ_CP155572.1"/>
</dbReference>
<keyword evidence="2" id="KW-0813">Transport</keyword>
<accession>A0A1W1ZS81</accession>
<comment type="subcellular location">
    <subcellularLocation>
        <location evidence="1">Membrane</location>
        <topology evidence="1">Multi-pass membrane protein</topology>
    </subcellularLocation>
</comment>
<feature type="transmembrane region" description="Helical" evidence="6">
    <location>
        <begin position="253"/>
        <end position="277"/>
    </location>
</feature>
<dbReference type="GO" id="GO:0016020">
    <property type="term" value="C:membrane"/>
    <property type="evidence" value="ECO:0007669"/>
    <property type="project" value="UniProtKB-SubCell"/>
</dbReference>
<name>A0A1W1ZS81_9FIRM</name>
<evidence type="ECO:0000256" key="5">
    <source>
        <dbReference type="ARBA" id="ARBA00023136"/>
    </source>
</evidence>
<keyword evidence="3 6" id="KW-0812">Transmembrane</keyword>
<dbReference type="InterPro" id="IPR002293">
    <property type="entry name" value="AA/rel_permease1"/>
</dbReference>
<evidence type="ECO:0000256" key="6">
    <source>
        <dbReference type="SAM" id="Phobius"/>
    </source>
</evidence>
<dbReference type="STRING" id="112901.SAMN04488500_104156"/>
<evidence type="ECO:0000256" key="1">
    <source>
        <dbReference type="ARBA" id="ARBA00004141"/>
    </source>
</evidence>
<evidence type="ECO:0000313" key="7">
    <source>
        <dbReference type="EMBL" id="SMC51244.1"/>
    </source>
</evidence>
<evidence type="ECO:0000256" key="2">
    <source>
        <dbReference type="ARBA" id="ARBA00022448"/>
    </source>
</evidence>
<organism evidence="7 8">
    <name type="scientific">Sporomusa malonica</name>
    <dbReference type="NCBI Taxonomy" id="112901"/>
    <lineage>
        <taxon>Bacteria</taxon>
        <taxon>Bacillati</taxon>
        <taxon>Bacillota</taxon>
        <taxon>Negativicutes</taxon>
        <taxon>Selenomonadales</taxon>
        <taxon>Sporomusaceae</taxon>
        <taxon>Sporomusa</taxon>
    </lineage>
</organism>
<dbReference type="PANTHER" id="PTHR43243:SF4">
    <property type="entry name" value="CATIONIC AMINO ACID TRANSPORTER 4"/>
    <property type="match status" value="1"/>
</dbReference>
<feature type="transmembrane region" description="Helical" evidence="6">
    <location>
        <begin position="431"/>
        <end position="449"/>
    </location>
</feature>
<feature type="transmembrane region" description="Helical" evidence="6">
    <location>
        <begin position="214"/>
        <end position="232"/>
    </location>
</feature>